<evidence type="ECO:0000313" key="1">
    <source>
        <dbReference type="EMBL" id="OEL15010.1"/>
    </source>
</evidence>
<feature type="non-terminal residue" evidence="1">
    <location>
        <position position="1"/>
    </location>
</feature>
<protein>
    <submittedName>
        <fullName evidence="1">Uncharacterized protein</fullName>
    </submittedName>
</protein>
<evidence type="ECO:0000313" key="2">
    <source>
        <dbReference type="Proteomes" id="UP000095767"/>
    </source>
</evidence>
<organism evidence="1 2">
    <name type="scientific">Dichanthelium oligosanthes</name>
    <dbReference type="NCBI Taxonomy" id="888268"/>
    <lineage>
        <taxon>Eukaryota</taxon>
        <taxon>Viridiplantae</taxon>
        <taxon>Streptophyta</taxon>
        <taxon>Embryophyta</taxon>
        <taxon>Tracheophyta</taxon>
        <taxon>Spermatophyta</taxon>
        <taxon>Magnoliopsida</taxon>
        <taxon>Liliopsida</taxon>
        <taxon>Poales</taxon>
        <taxon>Poaceae</taxon>
        <taxon>PACMAD clade</taxon>
        <taxon>Panicoideae</taxon>
        <taxon>Panicodae</taxon>
        <taxon>Paniceae</taxon>
        <taxon>Dichantheliinae</taxon>
        <taxon>Dichanthelium</taxon>
    </lineage>
</organism>
<dbReference type="Proteomes" id="UP000095767">
    <property type="component" value="Unassembled WGS sequence"/>
</dbReference>
<name>A0A1E5UQ75_9POAL</name>
<reference evidence="1 2" key="1">
    <citation type="submission" date="2016-09" db="EMBL/GenBank/DDBJ databases">
        <title>The draft genome of Dichanthelium oligosanthes: A C3 panicoid grass species.</title>
        <authorList>
            <person name="Studer A.J."/>
            <person name="Schnable J.C."/>
            <person name="Brutnell T.P."/>
        </authorList>
    </citation>
    <scope>NUCLEOTIDE SEQUENCE [LARGE SCALE GENOMIC DNA]</scope>
    <source>
        <strain evidence="2">cv. Kellogg 1175</strain>
        <tissue evidence="1">Leaf</tissue>
    </source>
</reference>
<dbReference type="AlphaFoldDB" id="A0A1E5UQ75"/>
<sequence length="46" mass="5126">LPELLLARTILEDKLAATSLRSRRRERALSIPCLCGSCPATKQTWS</sequence>
<proteinExistence type="predicted"/>
<comment type="caution">
    <text evidence="1">The sequence shown here is derived from an EMBL/GenBank/DDBJ whole genome shotgun (WGS) entry which is preliminary data.</text>
</comment>
<accession>A0A1E5UQ75</accession>
<keyword evidence="2" id="KW-1185">Reference proteome</keyword>
<dbReference type="EMBL" id="LWDX02068321">
    <property type="protein sequence ID" value="OEL15010.1"/>
    <property type="molecule type" value="Genomic_DNA"/>
</dbReference>
<gene>
    <name evidence="1" type="ORF">BAE44_0023974</name>
</gene>